<dbReference type="GO" id="GO:0003735">
    <property type="term" value="F:structural constituent of ribosome"/>
    <property type="evidence" value="ECO:0007669"/>
    <property type="project" value="InterPro"/>
</dbReference>
<keyword evidence="2 7" id="KW-0694">RNA-binding</keyword>
<keyword evidence="4 7" id="KW-0687">Ribonucleoprotein</keyword>
<dbReference type="EMBL" id="FOFU01000010">
    <property type="protein sequence ID" value="SEQ75019.1"/>
    <property type="molecule type" value="Genomic_DNA"/>
</dbReference>
<dbReference type="InterPro" id="IPR000529">
    <property type="entry name" value="Ribosomal_bS6"/>
</dbReference>
<dbReference type="AlphaFoldDB" id="A0A1H9IKG8"/>
<keyword evidence="3 7" id="KW-0689">Ribosomal protein</keyword>
<name>A0A1H9IKG8_9SPIR</name>
<dbReference type="NCBIfam" id="TIGR00166">
    <property type="entry name" value="S6"/>
    <property type="match status" value="1"/>
</dbReference>
<sequence>MKKYELMTIYPLDDEKSKKGADDVKSTLAKFGAEIEEEKAFGDRDLTYQINKQKKGRFVLYTMKLNPSKIVEIGKDFKINMNLLKYQFVKLDERESK</sequence>
<evidence type="ECO:0000256" key="1">
    <source>
        <dbReference type="ARBA" id="ARBA00009512"/>
    </source>
</evidence>
<evidence type="ECO:0000256" key="7">
    <source>
        <dbReference type="HAMAP-Rule" id="MF_00360"/>
    </source>
</evidence>
<gene>
    <name evidence="7" type="primary">rpsF</name>
    <name evidence="8" type="ORF">SAMN04487977_1108</name>
</gene>
<dbReference type="RefSeq" id="WP_074644940.1">
    <property type="nucleotide sequence ID" value="NZ_AP025286.1"/>
</dbReference>
<evidence type="ECO:0000256" key="3">
    <source>
        <dbReference type="ARBA" id="ARBA00022980"/>
    </source>
</evidence>
<dbReference type="OrthoDB" id="9812702at2"/>
<dbReference type="Pfam" id="PF01250">
    <property type="entry name" value="Ribosomal_S6"/>
    <property type="match status" value="1"/>
</dbReference>
<evidence type="ECO:0000313" key="9">
    <source>
        <dbReference type="Proteomes" id="UP000182360"/>
    </source>
</evidence>
<comment type="similarity">
    <text evidence="1 7">Belongs to the bacterial ribosomal protein bS6 family.</text>
</comment>
<dbReference type="InterPro" id="IPR035980">
    <property type="entry name" value="Ribosomal_bS6_sf"/>
</dbReference>
<evidence type="ECO:0000256" key="5">
    <source>
        <dbReference type="ARBA" id="ARBA00035104"/>
    </source>
</evidence>
<dbReference type="InterPro" id="IPR014717">
    <property type="entry name" value="Transl_elong_EF1B/ribsomal_bS6"/>
</dbReference>
<comment type="function">
    <text evidence="5 7">Binds together with bS18 to 16S ribosomal RNA.</text>
</comment>
<proteinExistence type="inferred from homology"/>
<accession>A0A1H9IKG8</accession>
<evidence type="ECO:0000256" key="6">
    <source>
        <dbReference type="ARBA" id="ARBA00035294"/>
    </source>
</evidence>
<dbReference type="GO" id="GO:0006412">
    <property type="term" value="P:translation"/>
    <property type="evidence" value="ECO:0007669"/>
    <property type="project" value="UniProtKB-UniRule"/>
</dbReference>
<dbReference type="STRING" id="163.SAMN04487775_102266"/>
<evidence type="ECO:0000256" key="2">
    <source>
        <dbReference type="ARBA" id="ARBA00022884"/>
    </source>
</evidence>
<dbReference type="GO" id="GO:0019843">
    <property type="term" value="F:rRNA binding"/>
    <property type="evidence" value="ECO:0007669"/>
    <property type="project" value="UniProtKB-UniRule"/>
</dbReference>
<dbReference type="GO" id="GO:0005840">
    <property type="term" value="C:ribosome"/>
    <property type="evidence" value="ECO:0007669"/>
    <property type="project" value="UniProtKB-KW"/>
</dbReference>
<evidence type="ECO:0000313" key="8">
    <source>
        <dbReference type="EMBL" id="SEQ75019.1"/>
    </source>
</evidence>
<reference evidence="8 9" key="1">
    <citation type="submission" date="2016-10" db="EMBL/GenBank/DDBJ databases">
        <authorList>
            <person name="de Groot N.N."/>
        </authorList>
    </citation>
    <scope>NUCLEOTIDE SEQUENCE [LARGE SCALE GENOMIC DNA]</scope>
    <source>
        <strain evidence="8 9">B25</strain>
    </source>
</reference>
<protein>
    <recommendedName>
        <fullName evidence="6 7">Small ribosomal subunit protein bS6</fullName>
    </recommendedName>
</protein>
<dbReference type="Gene3D" id="3.30.70.60">
    <property type="match status" value="1"/>
</dbReference>
<dbReference type="InterPro" id="IPR020814">
    <property type="entry name" value="Ribosomal_S6_plastid/chlpt"/>
</dbReference>
<dbReference type="HAMAP" id="MF_00360">
    <property type="entry name" value="Ribosomal_bS6"/>
    <property type="match status" value="1"/>
</dbReference>
<keyword evidence="9" id="KW-1185">Reference proteome</keyword>
<dbReference type="SUPFAM" id="SSF54995">
    <property type="entry name" value="Ribosomal protein S6"/>
    <property type="match status" value="1"/>
</dbReference>
<dbReference type="Proteomes" id="UP000182360">
    <property type="component" value="Unassembled WGS sequence"/>
</dbReference>
<dbReference type="GO" id="GO:1990904">
    <property type="term" value="C:ribonucleoprotein complex"/>
    <property type="evidence" value="ECO:0007669"/>
    <property type="project" value="UniProtKB-KW"/>
</dbReference>
<keyword evidence="7" id="KW-0699">rRNA-binding</keyword>
<evidence type="ECO:0000256" key="4">
    <source>
        <dbReference type="ARBA" id="ARBA00023274"/>
    </source>
</evidence>
<organism evidence="8 9">
    <name type="scientific">Treponema bryantii</name>
    <dbReference type="NCBI Taxonomy" id="163"/>
    <lineage>
        <taxon>Bacteria</taxon>
        <taxon>Pseudomonadati</taxon>
        <taxon>Spirochaetota</taxon>
        <taxon>Spirochaetia</taxon>
        <taxon>Spirochaetales</taxon>
        <taxon>Treponemataceae</taxon>
        <taxon>Treponema</taxon>
    </lineage>
</organism>
<dbReference type="CDD" id="cd00473">
    <property type="entry name" value="bS6"/>
    <property type="match status" value="1"/>
</dbReference>